<accession>A0A7W9FF80</accession>
<evidence type="ECO:0000313" key="1">
    <source>
        <dbReference type="EMBL" id="MBB5747040.1"/>
    </source>
</evidence>
<keyword evidence="2" id="KW-1185">Reference proteome</keyword>
<evidence type="ECO:0000313" key="2">
    <source>
        <dbReference type="Proteomes" id="UP000545037"/>
    </source>
</evidence>
<dbReference type="EMBL" id="JACHOR010000004">
    <property type="protein sequence ID" value="MBB5747040.1"/>
    <property type="molecule type" value="Genomic_DNA"/>
</dbReference>
<dbReference type="RefSeq" id="WP_183213992.1">
    <property type="nucleotide sequence ID" value="NZ_JACHOR010000004.1"/>
</dbReference>
<dbReference type="Proteomes" id="UP000545037">
    <property type="component" value="Unassembled WGS sequence"/>
</dbReference>
<comment type="caution">
    <text evidence="1">The sequence shown here is derived from an EMBL/GenBank/DDBJ whole genome shotgun (WGS) entry which is preliminary data.</text>
</comment>
<sequence length="311" mass="35218">MTFYLRQPSPDTMEELWEIDAHRAINRTISNAEQSGFGYFQADPGEDVWTAIRRNTPWFEPDGANPFHETCLPPGEYHPRIARPLMRARPDMGLWNRSGELNPALTADARTQARTLLRQLERICQTVQPKGANLDAYGHDIRNLLILACTEVEAQWRGILVANGATKSRLTTADYVVLADILKLRDYEVRFPTYPDLEPVSPFEAWGLTGSPSRELPWYEAYNAVKHDREAAFSQATLKNVISALSAGAVMLYAQFGRTGLGHQSDLSAFFHFVQKPSWSLSEVYIWPVTDGENGRSEWTPVSHQRLKAIR</sequence>
<protein>
    <submittedName>
        <fullName evidence="1">Uncharacterized protein</fullName>
    </submittedName>
</protein>
<gene>
    <name evidence="1" type="ORF">GGR13_002647</name>
</gene>
<proteinExistence type="predicted"/>
<name>A0A7W9FF80_9CAUL</name>
<dbReference type="AlphaFoldDB" id="A0A7W9FF80"/>
<reference evidence="1 2" key="1">
    <citation type="submission" date="2020-08" db="EMBL/GenBank/DDBJ databases">
        <title>Genomic Encyclopedia of Type Strains, Phase IV (KMG-IV): sequencing the most valuable type-strain genomes for metagenomic binning, comparative biology and taxonomic classification.</title>
        <authorList>
            <person name="Goeker M."/>
        </authorList>
    </citation>
    <scope>NUCLEOTIDE SEQUENCE [LARGE SCALE GENOMIC DNA]</scope>
    <source>
        <strain evidence="1 2">DSM 4737</strain>
    </source>
</reference>
<organism evidence="1 2">
    <name type="scientific">Brevundimonas variabilis</name>
    <dbReference type="NCBI Taxonomy" id="74312"/>
    <lineage>
        <taxon>Bacteria</taxon>
        <taxon>Pseudomonadati</taxon>
        <taxon>Pseudomonadota</taxon>
        <taxon>Alphaproteobacteria</taxon>
        <taxon>Caulobacterales</taxon>
        <taxon>Caulobacteraceae</taxon>
        <taxon>Brevundimonas</taxon>
    </lineage>
</organism>